<organism evidence="1 2">
    <name type="scientific">Elysia crispata</name>
    <name type="common">lettuce slug</name>
    <dbReference type="NCBI Taxonomy" id="231223"/>
    <lineage>
        <taxon>Eukaryota</taxon>
        <taxon>Metazoa</taxon>
        <taxon>Spiralia</taxon>
        <taxon>Lophotrochozoa</taxon>
        <taxon>Mollusca</taxon>
        <taxon>Gastropoda</taxon>
        <taxon>Heterobranchia</taxon>
        <taxon>Euthyneura</taxon>
        <taxon>Panpulmonata</taxon>
        <taxon>Sacoglossa</taxon>
        <taxon>Placobranchoidea</taxon>
        <taxon>Plakobranchidae</taxon>
        <taxon>Elysia</taxon>
    </lineage>
</organism>
<evidence type="ECO:0000313" key="2">
    <source>
        <dbReference type="Proteomes" id="UP001283361"/>
    </source>
</evidence>
<evidence type="ECO:0000313" key="1">
    <source>
        <dbReference type="EMBL" id="KAK3765816.1"/>
    </source>
</evidence>
<dbReference type="EMBL" id="JAWDGP010004277">
    <property type="protein sequence ID" value="KAK3765816.1"/>
    <property type="molecule type" value="Genomic_DNA"/>
</dbReference>
<keyword evidence="2" id="KW-1185">Reference proteome</keyword>
<protein>
    <submittedName>
        <fullName evidence="1">Uncharacterized protein</fullName>
    </submittedName>
</protein>
<gene>
    <name evidence="1" type="ORF">RRG08_026286</name>
</gene>
<proteinExistence type="predicted"/>
<reference evidence="1" key="1">
    <citation type="journal article" date="2023" name="G3 (Bethesda)">
        <title>A reference genome for the long-term kleptoplast-retaining sea slug Elysia crispata morphotype clarki.</title>
        <authorList>
            <person name="Eastman K.E."/>
            <person name="Pendleton A.L."/>
            <person name="Shaikh M.A."/>
            <person name="Suttiyut T."/>
            <person name="Ogas R."/>
            <person name="Tomko P."/>
            <person name="Gavelis G."/>
            <person name="Widhalm J.R."/>
            <person name="Wisecaver J.H."/>
        </authorList>
    </citation>
    <scope>NUCLEOTIDE SEQUENCE</scope>
    <source>
        <strain evidence="1">ECLA1</strain>
    </source>
</reference>
<comment type="caution">
    <text evidence="1">The sequence shown here is derived from an EMBL/GenBank/DDBJ whole genome shotgun (WGS) entry which is preliminary data.</text>
</comment>
<dbReference type="AlphaFoldDB" id="A0AAE0ZBF2"/>
<accession>A0AAE0ZBF2</accession>
<sequence length="71" mass="7786">MLRHNMSRANREGLTLSKVARASKNYVFLTVALGGDNEVLKTNQVKELPSLLALRAEETTMLNNEGGAVWG</sequence>
<name>A0AAE0ZBF2_9GAST</name>
<dbReference type="Proteomes" id="UP001283361">
    <property type="component" value="Unassembled WGS sequence"/>
</dbReference>